<dbReference type="GO" id="GO:0003700">
    <property type="term" value="F:DNA-binding transcription factor activity"/>
    <property type="evidence" value="ECO:0007669"/>
    <property type="project" value="InterPro"/>
</dbReference>
<organism evidence="2 3">
    <name type="scientific">Enterococcus phage 9183</name>
    <dbReference type="NCBI Taxonomy" id="2763102"/>
    <lineage>
        <taxon>Viruses</taxon>
        <taxon>Duplodnaviria</taxon>
        <taxon>Heunggongvirae</taxon>
        <taxon>Uroviricota</taxon>
        <taxon>Caudoviricetes</taxon>
        <taxon>Andrewesvirinae</taxon>
        <taxon>Denvervirus</taxon>
        <taxon>Denvervirus dv9183</taxon>
    </lineage>
</organism>
<dbReference type="GO" id="GO:0006352">
    <property type="term" value="P:DNA-templated transcription initiation"/>
    <property type="evidence" value="ECO:0007669"/>
    <property type="project" value="InterPro"/>
</dbReference>
<dbReference type="InterPro" id="IPR013325">
    <property type="entry name" value="RNA_pol_sigma_r2"/>
</dbReference>
<dbReference type="EMBL" id="MT939241">
    <property type="protein sequence ID" value="QOC57558.1"/>
    <property type="molecule type" value="Genomic_DNA"/>
</dbReference>
<feature type="compositionally biased region" description="Basic and acidic residues" evidence="1">
    <location>
        <begin position="112"/>
        <end position="121"/>
    </location>
</feature>
<gene>
    <name evidence="2" type="ORF">phi9183_ORF065</name>
</gene>
<sequence>MTKTFLMTTKTGAVQKDFTFEELYTQFFKMIQKETWSMVKVYGNIMKREEIEQQFTIELWNSYEKYDISHGTCISTYIYNRFQKAKRDLLYPLIGSSKSKWEKKNTTSLSAKHNEDDRNDQSNKMFTNDKTYNQIVSAENLLVSQDLIEAIISVYNREEDLDLILILIDKKTYSVANYAEKWGISRVAANNRLRKIKKELVNVLEDFKN</sequence>
<accession>A0A7L7SQM4</accession>
<dbReference type="SUPFAM" id="SSF88946">
    <property type="entry name" value="Sigma2 domain of RNA polymerase sigma factors"/>
    <property type="match status" value="1"/>
</dbReference>
<evidence type="ECO:0000313" key="3">
    <source>
        <dbReference type="Proteomes" id="UP000516647"/>
    </source>
</evidence>
<feature type="region of interest" description="Disordered" evidence="1">
    <location>
        <begin position="105"/>
        <end position="124"/>
    </location>
</feature>
<dbReference type="Proteomes" id="UP000516647">
    <property type="component" value="Segment"/>
</dbReference>
<protein>
    <submittedName>
        <fullName evidence="2">Sigma-70 family RNA polymerase sigma factor</fullName>
    </submittedName>
</protein>
<reference evidence="2 3" key="1">
    <citation type="submission" date="2020-08" db="EMBL/GenBank/DDBJ databases">
        <authorList>
            <person name="Canfield G.S."/>
            <person name="Duerkop B.A."/>
        </authorList>
    </citation>
    <scope>NUCLEOTIDE SEQUENCE [LARGE SCALE GENOMIC DNA]</scope>
</reference>
<keyword evidence="3" id="KW-1185">Reference proteome</keyword>
<evidence type="ECO:0000256" key="1">
    <source>
        <dbReference type="SAM" id="MobiDB-lite"/>
    </source>
</evidence>
<evidence type="ECO:0000313" key="2">
    <source>
        <dbReference type="EMBL" id="QOC57558.1"/>
    </source>
</evidence>
<name>A0A7L7SQM4_9CAUD</name>
<proteinExistence type="predicted"/>